<feature type="region of interest" description="Disordered" evidence="1">
    <location>
        <begin position="18"/>
        <end position="71"/>
    </location>
</feature>
<sequence length="71" mass="7632">MTHPRLSSSHKAMLLSLASAFSPSPIPPTRDKTSAQPPPPKLSPNHGEATDAGYTPAFPRDDDNPTAYDFE</sequence>
<dbReference type="AlphaFoldDB" id="A0A068RIY3"/>
<gene>
    <name evidence="3" type="ORF">LCOR_01416.1</name>
</gene>
<dbReference type="Proteomes" id="UP000027586">
    <property type="component" value="Unassembled WGS sequence"/>
</dbReference>
<evidence type="ECO:0000256" key="1">
    <source>
        <dbReference type="SAM" id="MobiDB-lite"/>
    </source>
</evidence>
<accession>A0A068RIY3</accession>
<keyword evidence="2" id="KW-0732">Signal</keyword>
<protein>
    <submittedName>
        <fullName evidence="3">Uncharacterized protein</fullName>
    </submittedName>
</protein>
<organism evidence="3 4">
    <name type="scientific">Lichtheimia corymbifera JMRC:FSU:9682</name>
    <dbReference type="NCBI Taxonomy" id="1263082"/>
    <lineage>
        <taxon>Eukaryota</taxon>
        <taxon>Fungi</taxon>
        <taxon>Fungi incertae sedis</taxon>
        <taxon>Mucoromycota</taxon>
        <taxon>Mucoromycotina</taxon>
        <taxon>Mucoromycetes</taxon>
        <taxon>Mucorales</taxon>
        <taxon>Lichtheimiaceae</taxon>
        <taxon>Lichtheimia</taxon>
    </lineage>
</organism>
<feature type="chain" id="PRO_5001652541" evidence="2">
    <location>
        <begin position="21"/>
        <end position="71"/>
    </location>
</feature>
<evidence type="ECO:0000313" key="4">
    <source>
        <dbReference type="Proteomes" id="UP000027586"/>
    </source>
</evidence>
<dbReference type="EMBL" id="CBTN010000004">
    <property type="protein sequence ID" value="CDH49680.1"/>
    <property type="molecule type" value="Genomic_DNA"/>
</dbReference>
<feature type="signal peptide" evidence="2">
    <location>
        <begin position="1"/>
        <end position="20"/>
    </location>
</feature>
<proteinExistence type="predicted"/>
<dbReference type="VEuPathDB" id="FungiDB:LCOR_01416.1"/>
<name>A0A068RIY3_9FUNG</name>
<comment type="caution">
    <text evidence="3">The sequence shown here is derived from an EMBL/GenBank/DDBJ whole genome shotgun (WGS) entry which is preliminary data.</text>
</comment>
<evidence type="ECO:0000256" key="2">
    <source>
        <dbReference type="SAM" id="SignalP"/>
    </source>
</evidence>
<keyword evidence="4" id="KW-1185">Reference proteome</keyword>
<evidence type="ECO:0000313" key="3">
    <source>
        <dbReference type="EMBL" id="CDH49680.1"/>
    </source>
</evidence>
<reference evidence="3" key="1">
    <citation type="submission" date="2013-08" db="EMBL/GenBank/DDBJ databases">
        <title>Gene expansion shapes genome architecture in the human pathogen Lichtheimia corymbifera: an evolutionary genomics analysis in the ancient terrestrial Mucorales (Mucoromycotina).</title>
        <authorList>
            <person name="Schwartze V.U."/>
            <person name="Winter S."/>
            <person name="Shelest E."/>
            <person name="Marcet-Houben M."/>
            <person name="Horn F."/>
            <person name="Wehner S."/>
            <person name="Hoffmann K."/>
            <person name="Riege K."/>
            <person name="Sammeth M."/>
            <person name="Nowrousian M."/>
            <person name="Valiante V."/>
            <person name="Linde J."/>
            <person name="Jacobsen I.D."/>
            <person name="Marz M."/>
            <person name="Brakhage A.A."/>
            <person name="Gabaldon T."/>
            <person name="Bocker S."/>
            <person name="Voigt K."/>
        </authorList>
    </citation>
    <scope>NUCLEOTIDE SEQUENCE [LARGE SCALE GENOMIC DNA]</scope>
    <source>
        <strain evidence="3">FSU 9682</strain>
    </source>
</reference>